<evidence type="ECO:0000313" key="3">
    <source>
        <dbReference type="Proteomes" id="UP000176998"/>
    </source>
</evidence>
<protein>
    <submittedName>
        <fullName evidence="2">Uncharacterized protein</fullName>
    </submittedName>
</protein>
<keyword evidence="3" id="KW-1185">Reference proteome</keyword>
<dbReference type="EMBL" id="MJBS01000007">
    <property type="protein sequence ID" value="OHF03290.1"/>
    <property type="molecule type" value="Genomic_DNA"/>
</dbReference>
<feature type="compositionally biased region" description="Basic and acidic residues" evidence="1">
    <location>
        <begin position="30"/>
        <end position="47"/>
    </location>
</feature>
<proteinExistence type="predicted"/>
<feature type="region of interest" description="Disordered" evidence="1">
    <location>
        <begin position="24"/>
        <end position="78"/>
    </location>
</feature>
<reference evidence="2 3" key="1">
    <citation type="submission" date="2016-09" db="EMBL/GenBank/DDBJ databases">
        <authorList>
            <person name="Capua I."/>
            <person name="De Benedictis P."/>
            <person name="Joannis T."/>
            <person name="Lombin L.H."/>
            <person name="Cattoli G."/>
        </authorList>
    </citation>
    <scope>NUCLEOTIDE SEQUENCE [LARGE SCALE GENOMIC DNA]</scope>
    <source>
        <strain evidence="2 3">IMI 309357</strain>
    </source>
</reference>
<name>A0A1G4BP96_9PEZI</name>
<dbReference type="AlphaFoldDB" id="A0A1G4BP96"/>
<evidence type="ECO:0000256" key="1">
    <source>
        <dbReference type="SAM" id="MobiDB-lite"/>
    </source>
</evidence>
<dbReference type="OrthoDB" id="4851568at2759"/>
<comment type="caution">
    <text evidence="2">The sequence shown here is derived from an EMBL/GenBank/DDBJ whole genome shotgun (WGS) entry which is preliminary data.</text>
</comment>
<organism evidence="2 3">
    <name type="scientific">Colletotrichum orchidophilum</name>
    <dbReference type="NCBI Taxonomy" id="1209926"/>
    <lineage>
        <taxon>Eukaryota</taxon>
        <taxon>Fungi</taxon>
        <taxon>Dikarya</taxon>
        <taxon>Ascomycota</taxon>
        <taxon>Pezizomycotina</taxon>
        <taxon>Sordariomycetes</taxon>
        <taxon>Hypocreomycetidae</taxon>
        <taxon>Glomerellales</taxon>
        <taxon>Glomerellaceae</taxon>
        <taxon>Colletotrichum</taxon>
    </lineage>
</organism>
<sequence>MLSSMYSNIFDKDYVPAYISDEDSGVYSSLEEKESSCPHDDPLRPIEKLPTAPPTPPPGPRPGPFGPRPDVPTPPPSP</sequence>
<feature type="compositionally biased region" description="Pro residues" evidence="1">
    <location>
        <begin position="51"/>
        <end position="78"/>
    </location>
</feature>
<accession>A0A1G4BP96</accession>
<dbReference type="GeneID" id="34554509"/>
<dbReference type="Proteomes" id="UP000176998">
    <property type="component" value="Unassembled WGS sequence"/>
</dbReference>
<dbReference type="RefSeq" id="XP_022480427.1">
    <property type="nucleotide sequence ID" value="XM_022612999.1"/>
</dbReference>
<evidence type="ECO:0000313" key="2">
    <source>
        <dbReference type="EMBL" id="OHF03290.1"/>
    </source>
</evidence>
<gene>
    <name evidence="2" type="ORF">CORC01_01343</name>
</gene>